<evidence type="ECO:0000259" key="1">
    <source>
        <dbReference type="PROSITE" id="PS51704"/>
    </source>
</evidence>
<dbReference type="PROSITE" id="PS51704">
    <property type="entry name" value="GP_PDE"/>
    <property type="match status" value="1"/>
</dbReference>
<comment type="caution">
    <text evidence="2">The sequence shown here is derived from an EMBL/GenBank/DDBJ whole genome shotgun (WGS) entry which is preliminary data.</text>
</comment>
<reference evidence="2 3" key="1">
    <citation type="submission" date="2019-12" db="EMBL/GenBank/DDBJ databases">
        <authorList>
            <person name="Li M."/>
        </authorList>
    </citation>
    <scope>NUCLEOTIDE SEQUENCE [LARGE SCALE GENOMIC DNA]</scope>
    <source>
        <strain evidence="2 3">GBMRC 2046</strain>
    </source>
</reference>
<dbReference type="InterPro" id="IPR030395">
    <property type="entry name" value="GP_PDE_dom"/>
</dbReference>
<feature type="domain" description="GP-PDE" evidence="1">
    <location>
        <begin position="13"/>
        <end position="245"/>
    </location>
</feature>
<dbReference type="AlphaFoldDB" id="A0A7X3S8A5"/>
<keyword evidence="3" id="KW-1185">Reference proteome</keyword>
<dbReference type="Pfam" id="PF03009">
    <property type="entry name" value="GDPD"/>
    <property type="match status" value="1"/>
</dbReference>
<proteinExistence type="predicted"/>
<dbReference type="GO" id="GO:0006629">
    <property type="term" value="P:lipid metabolic process"/>
    <property type="evidence" value="ECO:0007669"/>
    <property type="project" value="InterPro"/>
</dbReference>
<protein>
    <submittedName>
        <fullName evidence="2">Glycerophosphodiester phosphodiesterase</fullName>
    </submittedName>
</protein>
<dbReference type="SUPFAM" id="SSF51695">
    <property type="entry name" value="PLC-like phosphodiesterases"/>
    <property type="match status" value="1"/>
</dbReference>
<dbReference type="Proteomes" id="UP000433101">
    <property type="component" value="Unassembled WGS sequence"/>
</dbReference>
<organism evidence="2 3">
    <name type="scientific">Stappia sediminis</name>
    <dbReference type="NCBI Taxonomy" id="2692190"/>
    <lineage>
        <taxon>Bacteria</taxon>
        <taxon>Pseudomonadati</taxon>
        <taxon>Pseudomonadota</taxon>
        <taxon>Alphaproteobacteria</taxon>
        <taxon>Hyphomicrobiales</taxon>
        <taxon>Stappiaceae</taxon>
        <taxon>Stappia</taxon>
    </lineage>
</organism>
<dbReference type="GO" id="GO:0008081">
    <property type="term" value="F:phosphoric diester hydrolase activity"/>
    <property type="evidence" value="ECO:0007669"/>
    <property type="project" value="InterPro"/>
</dbReference>
<dbReference type="Gene3D" id="3.20.20.190">
    <property type="entry name" value="Phosphatidylinositol (PI) phosphodiesterase"/>
    <property type="match status" value="1"/>
</dbReference>
<name>A0A7X3S8A5_9HYPH</name>
<dbReference type="PANTHER" id="PTHR43805">
    <property type="entry name" value="GLYCEROPHOSPHORYL DIESTER PHOSPHODIESTERASE"/>
    <property type="match status" value="1"/>
</dbReference>
<dbReference type="PANTHER" id="PTHR43805:SF1">
    <property type="entry name" value="GP-PDE DOMAIN-CONTAINING PROTEIN"/>
    <property type="match status" value="1"/>
</dbReference>
<evidence type="ECO:0000313" key="2">
    <source>
        <dbReference type="EMBL" id="MXN65641.1"/>
    </source>
</evidence>
<sequence length="254" mass="28467">MHFRHPYLADTKFACFAHRGGGLEQPENSRKAFEAARALGYRFIEIDVQASRDGVLVVFHDDHLDDLTDGEGTVSDLPISDLLQAKIGGTEPMMTLEEALIDFPEMRFNIDIKTDHALQPTLDLMEKMNCLDRVCLASFSDQRLDAVRRHFGDAVCSGAGPRDVRILKFGSWGIAGREVEALCAQVPVKYGPITLPTRRFVKYCNARGIAVHVWTIDEEDEMRRLIRDGVNGLITDRPTLLKKIATEEGVWEGP</sequence>
<evidence type="ECO:0000313" key="3">
    <source>
        <dbReference type="Proteomes" id="UP000433101"/>
    </source>
</evidence>
<dbReference type="RefSeq" id="WP_160775894.1">
    <property type="nucleotide sequence ID" value="NZ_WUMV01000004.1"/>
</dbReference>
<dbReference type="InterPro" id="IPR017946">
    <property type="entry name" value="PLC-like_Pdiesterase_TIM-brl"/>
</dbReference>
<accession>A0A7X3S8A5</accession>
<gene>
    <name evidence="2" type="ORF">GR183_12070</name>
</gene>
<dbReference type="EMBL" id="WUMV01000004">
    <property type="protein sequence ID" value="MXN65641.1"/>
    <property type="molecule type" value="Genomic_DNA"/>
</dbReference>